<evidence type="ECO:0000256" key="2">
    <source>
        <dbReference type="ARBA" id="ARBA00023015"/>
    </source>
</evidence>
<evidence type="ECO:0000256" key="3">
    <source>
        <dbReference type="ARBA" id="ARBA00023082"/>
    </source>
</evidence>
<comment type="caution">
    <text evidence="6">The sequence shown here is derived from an EMBL/GenBank/DDBJ whole genome shotgun (WGS) entry which is preliminary data.</text>
</comment>
<dbReference type="RefSeq" id="WP_317795214.1">
    <property type="nucleotide sequence ID" value="NZ_AP028461.1"/>
</dbReference>
<evidence type="ECO:0000313" key="6">
    <source>
        <dbReference type="EMBL" id="MFD1365053.1"/>
    </source>
</evidence>
<keyword evidence="2" id="KW-0805">Transcription regulation</keyword>
<dbReference type="Proteomes" id="UP001597183">
    <property type="component" value="Unassembled WGS sequence"/>
</dbReference>
<evidence type="ECO:0000313" key="7">
    <source>
        <dbReference type="Proteomes" id="UP001597183"/>
    </source>
</evidence>
<keyword evidence="3" id="KW-0731">Sigma factor</keyword>
<dbReference type="InterPro" id="IPR013324">
    <property type="entry name" value="RNA_pol_sigma_r3/r4-like"/>
</dbReference>
<dbReference type="EMBL" id="JBHTMK010000007">
    <property type="protein sequence ID" value="MFD1365053.1"/>
    <property type="molecule type" value="Genomic_DNA"/>
</dbReference>
<protein>
    <submittedName>
        <fullName evidence="6">RNA polymerase sigma factor</fullName>
    </submittedName>
</protein>
<keyword evidence="4" id="KW-0804">Transcription</keyword>
<reference evidence="7" key="1">
    <citation type="journal article" date="2019" name="Int. J. Syst. Evol. Microbiol.">
        <title>The Global Catalogue of Microorganisms (GCM) 10K type strain sequencing project: providing services to taxonomists for standard genome sequencing and annotation.</title>
        <authorList>
            <consortium name="The Broad Institute Genomics Platform"/>
            <consortium name="The Broad Institute Genome Sequencing Center for Infectious Disease"/>
            <person name="Wu L."/>
            <person name="Ma J."/>
        </authorList>
    </citation>
    <scope>NUCLEOTIDE SEQUENCE [LARGE SCALE GENOMIC DNA]</scope>
    <source>
        <strain evidence="7">CCM 7526</strain>
    </source>
</reference>
<dbReference type="Pfam" id="PF08281">
    <property type="entry name" value="Sigma70_r4_2"/>
    <property type="match status" value="1"/>
</dbReference>
<dbReference type="SUPFAM" id="SSF88659">
    <property type="entry name" value="Sigma3 and sigma4 domains of RNA polymerase sigma factors"/>
    <property type="match status" value="1"/>
</dbReference>
<name>A0ABW4A4E9_9ACTN</name>
<accession>A0ABW4A4E9</accession>
<dbReference type="InterPro" id="IPR036388">
    <property type="entry name" value="WH-like_DNA-bd_sf"/>
</dbReference>
<comment type="similarity">
    <text evidence="1">Belongs to the sigma-70 factor family. ECF subfamily.</text>
</comment>
<evidence type="ECO:0000256" key="1">
    <source>
        <dbReference type="ARBA" id="ARBA00010641"/>
    </source>
</evidence>
<evidence type="ECO:0000256" key="4">
    <source>
        <dbReference type="ARBA" id="ARBA00023163"/>
    </source>
</evidence>
<organism evidence="6 7">
    <name type="scientific">Actinoplanes sichuanensis</name>
    <dbReference type="NCBI Taxonomy" id="512349"/>
    <lineage>
        <taxon>Bacteria</taxon>
        <taxon>Bacillati</taxon>
        <taxon>Actinomycetota</taxon>
        <taxon>Actinomycetes</taxon>
        <taxon>Micromonosporales</taxon>
        <taxon>Micromonosporaceae</taxon>
        <taxon>Actinoplanes</taxon>
    </lineage>
</organism>
<dbReference type="InterPro" id="IPR013249">
    <property type="entry name" value="RNA_pol_sigma70_r4_t2"/>
</dbReference>
<feature type="domain" description="RNA polymerase sigma factor 70 region 4 type 2" evidence="5">
    <location>
        <begin position="174"/>
        <end position="223"/>
    </location>
</feature>
<proteinExistence type="inferred from homology"/>
<keyword evidence="7" id="KW-1185">Reference proteome</keyword>
<evidence type="ECO:0000259" key="5">
    <source>
        <dbReference type="Pfam" id="PF08281"/>
    </source>
</evidence>
<dbReference type="Gene3D" id="1.10.10.10">
    <property type="entry name" value="Winged helix-like DNA-binding domain superfamily/Winged helix DNA-binding domain"/>
    <property type="match status" value="1"/>
</dbReference>
<gene>
    <name evidence="6" type="ORF">ACFQ5G_06815</name>
</gene>
<sequence length="231" mass="25730">MGATNDGGDSEKPTVDAEQLAWDTVNWEEVELANFRGLPWDELIDRLIRHALPIMRSAMSSGKIFTWCRERNAMIRLSRPDPWLPQDQEDLAFRSVSTAVQHFVKAAREGRGWSPAGGATMSSFFLGLCISAFPNEFRTLLREQKKRHHTELSEDTAIPSVPGPEEAVAAADEMNRLLDGIAPEQRRALLAKANGFSHAEIATQMNLTPRAVEGLIYRGRQQLSAFGEADK</sequence>